<protein>
    <submittedName>
        <fullName evidence="8">Membrane protein</fullName>
    </submittedName>
</protein>
<feature type="transmembrane region" description="Helical" evidence="6">
    <location>
        <begin position="274"/>
        <end position="293"/>
    </location>
</feature>
<gene>
    <name evidence="8" type="ORF">GCM10010985_02450</name>
</gene>
<keyword evidence="5 6" id="KW-0472">Membrane</keyword>
<feature type="domain" description="EamA" evidence="7">
    <location>
        <begin position="18"/>
        <end position="143"/>
    </location>
</feature>
<feature type="transmembrane region" description="Helical" evidence="6">
    <location>
        <begin position="39"/>
        <end position="59"/>
    </location>
</feature>
<dbReference type="Proteomes" id="UP000597138">
    <property type="component" value="Unassembled WGS sequence"/>
</dbReference>
<evidence type="ECO:0000256" key="3">
    <source>
        <dbReference type="ARBA" id="ARBA00022692"/>
    </source>
</evidence>
<evidence type="ECO:0000256" key="6">
    <source>
        <dbReference type="SAM" id="Phobius"/>
    </source>
</evidence>
<feature type="transmembrane region" description="Helical" evidence="6">
    <location>
        <begin position="99"/>
        <end position="120"/>
    </location>
</feature>
<name>A0ABQ1QZ13_9BURK</name>
<feature type="transmembrane region" description="Helical" evidence="6">
    <location>
        <begin position="249"/>
        <end position="268"/>
    </location>
</feature>
<feature type="domain" description="EamA" evidence="7">
    <location>
        <begin position="159"/>
        <end position="293"/>
    </location>
</feature>
<feature type="transmembrane region" description="Helical" evidence="6">
    <location>
        <begin position="71"/>
        <end position="93"/>
    </location>
</feature>
<evidence type="ECO:0000256" key="2">
    <source>
        <dbReference type="ARBA" id="ARBA00007362"/>
    </source>
</evidence>
<dbReference type="InterPro" id="IPR050638">
    <property type="entry name" value="AA-Vitamin_Transporters"/>
</dbReference>
<evidence type="ECO:0000259" key="7">
    <source>
        <dbReference type="Pfam" id="PF00892"/>
    </source>
</evidence>
<comment type="subcellular location">
    <subcellularLocation>
        <location evidence="1">Membrane</location>
        <topology evidence="1">Multi-pass membrane protein</topology>
    </subcellularLocation>
</comment>
<accession>A0ABQ1QZ13</accession>
<dbReference type="PANTHER" id="PTHR32322:SF2">
    <property type="entry name" value="EAMA DOMAIN-CONTAINING PROTEIN"/>
    <property type="match status" value="1"/>
</dbReference>
<comment type="similarity">
    <text evidence="2">Belongs to the EamA transporter family.</text>
</comment>
<evidence type="ECO:0000313" key="9">
    <source>
        <dbReference type="Proteomes" id="UP000597138"/>
    </source>
</evidence>
<organism evidence="8 9">
    <name type="scientific">Caballeronia grimmiae</name>
    <dbReference type="NCBI Taxonomy" id="1071679"/>
    <lineage>
        <taxon>Bacteria</taxon>
        <taxon>Pseudomonadati</taxon>
        <taxon>Pseudomonadota</taxon>
        <taxon>Betaproteobacteria</taxon>
        <taxon>Burkholderiales</taxon>
        <taxon>Burkholderiaceae</taxon>
        <taxon>Caballeronia</taxon>
    </lineage>
</organism>
<proteinExistence type="inferred from homology"/>
<dbReference type="InterPro" id="IPR000620">
    <property type="entry name" value="EamA_dom"/>
</dbReference>
<dbReference type="InterPro" id="IPR037185">
    <property type="entry name" value="EmrE-like"/>
</dbReference>
<feature type="transmembrane region" description="Helical" evidence="6">
    <location>
        <begin position="127"/>
        <end position="144"/>
    </location>
</feature>
<evidence type="ECO:0000256" key="5">
    <source>
        <dbReference type="ARBA" id="ARBA00023136"/>
    </source>
</evidence>
<reference evidence="9" key="1">
    <citation type="journal article" date="2019" name="Int. J. Syst. Evol. Microbiol.">
        <title>The Global Catalogue of Microorganisms (GCM) 10K type strain sequencing project: providing services to taxonomists for standard genome sequencing and annotation.</title>
        <authorList>
            <consortium name="The Broad Institute Genomics Platform"/>
            <consortium name="The Broad Institute Genome Sequencing Center for Infectious Disease"/>
            <person name="Wu L."/>
            <person name="Ma J."/>
        </authorList>
    </citation>
    <scope>NUCLEOTIDE SEQUENCE [LARGE SCALE GENOMIC DNA]</scope>
    <source>
        <strain evidence="9">CGMCC 1.11013</strain>
    </source>
</reference>
<feature type="transmembrane region" description="Helical" evidence="6">
    <location>
        <begin position="156"/>
        <end position="174"/>
    </location>
</feature>
<feature type="transmembrane region" description="Helical" evidence="6">
    <location>
        <begin position="186"/>
        <end position="208"/>
    </location>
</feature>
<evidence type="ECO:0000256" key="4">
    <source>
        <dbReference type="ARBA" id="ARBA00022989"/>
    </source>
</evidence>
<evidence type="ECO:0000256" key="1">
    <source>
        <dbReference type="ARBA" id="ARBA00004141"/>
    </source>
</evidence>
<dbReference type="EMBL" id="BMEG01000001">
    <property type="protein sequence ID" value="GGD52234.1"/>
    <property type="molecule type" value="Genomic_DNA"/>
</dbReference>
<comment type="caution">
    <text evidence="8">The sequence shown here is derived from an EMBL/GenBank/DDBJ whole genome shotgun (WGS) entry which is preliminary data.</text>
</comment>
<sequence length="301" mass="31858">MHTASIGIDRVPLPLLEALMVATWSSGFVGMRFSADYAPVYLVISWRFIILSLGLFPFVAREIRRTPLRALLRQLVIGALAMAGYLAGVAGGIQQGVPAGLAALVADLLPLGVLLISTFAFRERNPAAVWAGLTLGVAGTLIVGRDAVLLGKAPAWAYGLPVAGMLSLAVATVWQQRTTTHNDGLSPLGMLWLQSFVSAPIFFGLQALQGQVMPLMSVGFAASVAWTAIFATVGGCGLYWLCLRRSSPARVTSVLFLSPPVTMIWAWAMFGEPLSGSMAIGTAISALGMMLVIRDGRKQTA</sequence>
<feature type="transmembrane region" description="Helical" evidence="6">
    <location>
        <begin position="220"/>
        <end position="242"/>
    </location>
</feature>
<keyword evidence="4 6" id="KW-1133">Transmembrane helix</keyword>
<dbReference type="PANTHER" id="PTHR32322">
    <property type="entry name" value="INNER MEMBRANE TRANSPORTER"/>
    <property type="match status" value="1"/>
</dbReference>
<evidence type="ECO:0000313" key="8">
    <source>
        <dbReference type="EMBL" id="GGD52234.1"/>
    </source>
</evidence>
<dbReference type="Pfam" id="PF00892">
    <property type="entry name" value="EamA"/>
    <property type="match status" value="2"/>
</dbReference>
<keyword evidence="9" id="KW-1185">Reference proteome</keyword>
<dbReference type="SUPFAM" id="SSF103481">
    <property type="entry name" value="Multidrug resistance efflux transporter EmrE"/>
    <property type="match status" value="2"/>
</dbReference>
<keyword evidence="3 6" id="KW-0812">Transmembrane</keyword>